<gene>
    <name evidence="1" type="ORF">SAMN04489740_1022</name>
</gene>
<name>A0A1H5HHZ5_9MICC</name>
<reference evidence="1 2" key="1">
    <citation type="submission" date="2016-10" db="EMBL/GenBank/DDBJ databases">
        <authorList>
            <person name="de Groot N.N."/>
        </authorList>
    </citation>
    <scope>NUCLEOTIDE SEQUENCE [LARGE SCALE GENOMIC DNA]</scope>
    <source>
        <strain evidence="1 2">DSM 22274</strain>
    </source>
</reference>
<protein>
    <submittedName>
        <fullName evidence="1">Uncharacterized protein</fullName>
    </submittedName>
</protein>
<proteinExistence type="predicted"/>
<evidence type="ECO:0000313" key="2">
    <source>
        <dbReference type="Proteomes" id="UP000182725"/>
    </source>
</evidence>
<evidence type="ECO:0000313" key="1">
    <source>
        <dbReference type="EMBL" id="SEE27622.1"/>
    </source>
</evidence>
<sequence>MLIIGIFESPGDRRGVVGVLRNGVEIGQWVRGEKLNVTRASWVNLAKIGKNAPKRHSNDMAVIRMVGE</sequence>
<accession>A0A1H5HHZ5</accession>
<organism evidence="1 2">
    <name type="scientific">Arthrobacter alpinus</name>
    <dbReference type="NCBI Taxonomy" id="656366"/>
    <lineage>
        <taxon>Bacteria</taxon>
        <taxon>Bacillati</taxon>
        <taxon>Actinomycetota</taxon>
        <taxon>Actinomycetes</taxon>
        <taxon>Micrococcales</taxon>
        <taxon>Micrococcaceae</taxon>
        <taxon>Arthrobacter</taxon>
    </lineage>
</organism>
<dbReference type="EMBL" id="FNTV01000001">
    <property type="protein sequence ID" value="SEE27622.1"/>
    <property type="molecule type" value="Genomic_DNA"/>
</dbReference>
<dbReference type="Proteomes" id="UP000182725">
    <property type="component" value="Unassembled WGS sequence"/>
</dbReference>
<dbReference type="AlphaFoldDB" id="A0A1H5HHZ5"/>